<dbReference type="EMBL" id="JACYNR010000012">
    <property type="protein sequence ID" value="MBD8127974.1"/>
    <property type="molecule type" value="Genomic_DNA"/>
</dbReference>
<reference evidence="1 2" key="1">
    <citation type="journal article" date="2020" name="FEMS Microbiol. Ecol.">
        <title>Temporal dynamics of bacterial communities during seed development and maturation.</title>
        <authorList>
            <person name="Chesneau G."/>
            <person name="Torres-Cortes G."/>
            <person name="Briand M."/>
            <person name="Darrasse A."/>
            <person name="Preveaux A."/>
            <person name="Marais C."/>
            <person name="Jacques M.A."/>
            <person name="Shade A."/>
            <person name="Barret M."/>
        </authorList>
    </citation>
    <scope>NUCLEOTIDE SEQUENCE [LARGE SCALE GENOMIC DNA]</scope>
    <source>
        <strain evidence="1 2">CFBP13709</strain>
    </source>
</reference>
<gene>
    <name evidence="1" type="ORF">IFT41_17875</name>
</gene>
<evidence type="ECO:0000313" key="2">
    <source>
        <dbReference type="Proteomes" id="UP000610459"/>
    </source>
</evidence>
<name>A0ACC5PSN6_ENTAG</name>
<accession>A0ACC5PSN6</accession>
<evidence type="ECO:0000313" key="1">
    <source>
        <dbReference type="EMBL" id="MBD8127974.1"/>
    </source>
</evidence>
<proteinExistence type="predicted"/>
<keyword evidence="2" id="KW-1185">Reference proteome</keyword>
<dbReference type="Proteomes" id="UP000610459">
    <property type="component" value="Unassembled WGS sequence"/>
</dbReference>
<organism evidence="1 2">
    <name type="scientific">Enterobacter agglomerans</name>
    <name type="common">Erwinia herbicola</name>
    <name type="synonym">Pantoea agglomerans</name>
    <dbReference type="NCBI Taxonomy" id="549"/>
    <lineage>
        <taxon>Bacteria</taxon>
        <taxon>Pseudomonadati</taxon>
        <taxon>Pseudomonadota</taxon>
        <taxon>Gammaproteobacteria</taxon>
        <taxon>Enterobacterales</taxon>
        <taxon>Erwiniaceae</taxon>
        <taxon>Pantoea</taxon>
        <taxon>Pantoea agglomerans group</taxon>
    </lineage>
</organism>
<comment type="caution">
    <text evidence="1">The sequence shown here is derived from an EMBL/GenBank/DDBJ whole genome shotgun (WGS) entry which is preliminary data.</text>
</comment>
<sequence>MDSFFTEDVIDTLSLSFWAQTAPLKDSYERQDSFRLLWLGETLKKTCNRAGLNAEQAVDYAITEHHGWFPEDVEKLSVKHKWLALTEVRSALYAQPGGKSFRYMTEKKLDWLDNPFRGQH</sequence>
<protein>
    <submittedName>
        <fullName evidence="1">Uncharacterized protein</fullName>
    </submittedName>
</protein>